<accession>A0ABT0R169</accession>
<reference evidence="3" key="1">
    <citation type="submission" date="2022-02" db="EMBL/GenBank/DDBJ databases">
        <authorList>
            <person name="Lee M."/>
            <person name="Kim S.-J."/>
            <person name="Jung M.-Y."/>
        </authorList>
    </citation>
    <scope>NUCLEOTIDE SEQUENCE</scope>
    <source>
        <strain evidence="3">JHP9</strain>
    </source>
</reference>
<evidence type="ECO:0000313" key="4">
    <source>
        <dbReference type="Proteomes" id="UP001203761"/>
    </source>
</evidence>
<dbReference type="InterPro" id="IPR050300">
    <property type="entry name" value="GDXG_lipolytic_enzyme"/>
</dbReference>
<gene>
    <name evidence="3" type="ORF">Bequi_07340</name>
</gene>
<comment type="caution">
    <text evidence="3">The sequence shown here is derived from an EMBL/GenBank/DDBJ whole genome shotgun (WGS) entry which is preliminary data.</text>
</comment>
<dbReference type="GO" id="GO:0016787">
    <property type="term" value="F:hydrolase activity"/>
    <property type="evidence" value="ECO:0007669"/>
    <property type="project" value="UniProtKB-KW"/>
</dbReference>
<proteinExistence type="predicted"/>
<organism evidence="3 4">
    <name type="scientific">Brachybacterium equifaecis</name>
    <dbReference type="NCBI Taxonomy" id="2910770"/>
    <lineage>
        <taxon>Bacteria</taxon>
        <taxon>Bacillati</taxon>
        <taxon>Actinomycetota</taxon>
        <taxon>Actinomycetes</taxon>
        <taxon>Micrococcales</taxon>
        <taxon>Dermabacteraceae</taxon>
        <taxon>Brachybacterium</taxon>
    </lineage>
</organism>
<dbReference type="PANTHER" id="PTHR48081:SF8">
    <property type="entry name" value="ALPHA_BETA HYDROLASE FOLD-3 DOMAIN-CONTAINING PROTEIN-RELATED"/>
    <property type="match status" value="1"/>
</dbReference>
<keyword evidence="4" id="KW-1185">Reference proteome</keyword>
<evidence type="ECO:0000259" key="2">
    <source>
        <dbReference type="Pfam" id="PF07859"/>
    </source>
</evidence>
<dbReference type="PANTHER" id="PTHR48081">
    <property type="entry name" value="AB HYDROLASE SUPERFAMILY PROTEIN C4A8.06C"/>
    <property type="match status" value="1"/>
</dbReference>
<dbReference type="SUPFAM" id="SSF53474">
    <property type="entry name" value="alpha/beta-Hydrolases"/>
    <property type="match status" value="1"/>
</dbReference>
<dbReference type="EMBL" id="JAKNCJ010000002">
    <property type="protein sequence ID" value="MCL6423198.1"/>
    <property type="molecule type" value="Genomic_DNA"/>
</dbReference>
<keyword evidence="1 3" id="KW-0378">Hydrolase</keyword>
<evidence type="ECO:0000256" key="1">
    <source>
        <dbReference type="ARBA" id="ARBA00022801"/>
    </source>
</evidence>
<dbReference type="RefSeq" id="WP_249737287.1">
    <property type="nucleotide sequence ID" value="NZ_JAKNCJ010000002.1"/>
</dbReference>
<dbReference type="Proteomes" id="UP001203761">
    <property type="component" value="Unassembled WGS sequence"/>
</dbReference>
<protein>
    <submittedName>
        <fullName evidence="3">Alpha/beta hydrolase</fullName>
    </submittedName>
</protein>
<feature type="domain" description="Alpha/beta hydrolase fold-3" evidence="2">
    <location>
        <begin position="104"/>
        <end position="306"/>
    </location>
</feature>
<dbReference type="InterPro" id="IPR013094">
    <property type="entry name" value="AB_hydrolase_3"/>
</dbReference>
<dbReference type="Gene3D" id="3.40.50.1820">
    <property type="entry name" value="alpha/beta hydrolase"/>
    <property type="match status" value="1"/>
</dbReference>
<evidence type="ECO:0000313" key="3">
    <source>
        <dbReference type="EMBL" id="MCL6423198.1"/>
    </source>
</evidence>
<name>A0ABT0R169_9MICO</name>
<sequence length="351" mass="37449">MSPAPVQHHADHAAAAGPLAATVQVLEPAPPAQADETAGDARRGRAEALQAKLPQGLFEFAARCSAKPSKPARSLVPAELLTRSRHRGVPVTWIDRAAAARGVIIHLHGGSFAYCEKPDHWNWLDDLRLRTGAAVAMVHYRLAPQLPFPAAYDDAIEAVRGILEDLEPMDMPWVLSGDSAGGGLALAVAQALHAKHEREPRGIVLTSPWVDLTGADAMLRQQAARDEASSLELLQRCTALYADGQNREDPRLSPLFGEMTGLPPVHLVTGTDDLLYGDAVRLREALSEAVVPLSYLAQPGGTHLFPLTWRGPVSQHARRAQITFVRECLGLQAAVGLAAGIDAAFDGAAGH</sequence>
<dbReference type="Pfam" id="PF07859">
    <property type="entry name" value="Abhydrolase_3"/>
    <property type="match status" value="1"/>
</dbReference>
<dbReference type="InterPro" id="IPR029058">
    <property type="entry name" value="AB_hydrolase_fold"/>
</dbReference>